<evidence type="ECO:0000256" key="1">
    <source>
        <dbReference type="SAM" id="MobiDB-lite"/>
    </source>
</evidence>
<proteinExistence type="predicted"/>
<dbReference type="EMBL" id="GGEC01064034">
    <property type="protein sequence ID" value="MBX44518.1"/>
    <property type="molecule type" value="Transcribed_RNA"/>
</dbReference>
<organism evidence="2">
    <name type="scientific">Rhizophora mucronata</name>
    <name type="common">Asiatic mangrove</name>
    <dbReference type="NCBI Taxonomy" id="61149"/>
    <lineage>
        <taxon>Eukaryota</taxon>
        <taxon>Viridiplantae</taxon>
        <taxon>Streptophyta</taxon>
        <taxon>Embryophyta</taxon>
        <taxon>Tracheophyta</taxon>
        <taxon>Spermatophyta</taxon>
        <taxon>Magnoliopsida</taxon>
        <taxon>eudicotyledons</taxon>
        <taxon>Gunneridae</taxon>
        <taxon>Pentapetalae</taxon>
        <taxon>rosids</taxon>
        <taxon>fabids</taxon>
        <taxon>Malpighiales</taxon>
        <taxon>Rhizophoraceae</taxon>
        <taxon>Rhizophora</taxon>
    </lineage>
</organism>
<sequence>MCLQTHFYVQQLRLRGACWKPQAPPKDKKKGWLDHVRSHRPPSPGPRRLTIEPNYT</sequence>
<dbReference type="AlphaFoldDB" id="A0A2P2NPU2"/>
<protein>
    <submittedName>
        <fullName evidence="2">Uncharacterized protein</fullName>
    </submittedName>
</protein>
<evidence type="ECO:0000313" key="2">
    <source>
        <dbReference type="EMBL" id="MBX44518.1"/>
    </source>
</evidence>
<reference evidence="2" key="1">
    <citation type="submission" date="2018-02" db="EMBL/GenBank/DDBJ databases">
        <title>Rhizophora mucronata_Transcriptome.</title>
        <authorList>
            <person name="Meera S.P."/>
            <person name="Sreeshan A."/>
            <person name="Augustine A."/>
        </authorList>
    </citation>
    <scope>NUCLEOTIDE SEQUENCE</scope>
    <source>
        <tissue evidence="2">Leaf</tissue>
    </source>
</reference>
<name>A0A2P2NPU2_RHIMU</name>
<feature type="region of interest" description="Disordered" evidence="1">
    <location>
        <begin position="20"/>
        <end position="56"/>
    </location>
</feature>
<accession>A0A2P2NPU2</accession>